<dbReference type="SMART" id="SM00015">
    <property type="entry name" value="IQ"/>
    <property type="match status" value="1"/>
</dbReference>
<feature type="compositionally biased region" description="Basic and acidic residues" evidence="3">
    <location>
        <begin position="167"/>
        <end position="176"/>
    </location>
</feature>
<keyword evidence="7" id="KW-1185">Reference proteome</keyword>
<organism evidence="6 7">
    <name type="scientific">Magallana gigas</name>
    <name type="common">Pacific oyster</name>
    <name type="synonym">Crassostrea gigas</name>
    <dbReference type="NCBI Taxonomy" id="29159"/>
    <lineage>
        <taxon>Eukaryota</taxon>
        <taxon>Metazoa</taxon>
        <taxon>Spiralia</taxon>
        <taxon>Lophotrochozoa</taxon>
        <taxon>Mollusca</taxon>
        <taxon>Bivalvia</taxon>
        <taxon>Autobranchia</taxon>
        <taxon>Pteriomorphia</taxon>
        <taxon>Ostreida</taxon>
        <taxon>Ostreoidea</taxon>
        <taxon>Ostreidae</taxon>
        <taxon>Magallana</taxon>
    </lineage>
</organism>
<evidence type="ECO:0000259" key="5">
    <source>
        <dbReference type="Pfam" id="PF15157"/>
    </source>
</evidence>
<feature type="region of interest" description="Disordered" evidence="3">
    <location>
        <begin position="424"/>
        <end position="458"/>
    </location>
</feature>
<dbReference type="Pfam" id="PF15157">
    <property type="entry name" value="IQCJ-SCHIP1"/>
    <property type="match status" value="1"/>
</dbReference>
<sequence>MSHSYQDDLSDLIQEEKRCSTLDNVDTNKLRNDRFERNLQTMMAADSEVAKKMFSAETCKPNTEKERAAIVIQKYFRGHLGRKKYLTLLCEEFEKEQSIMQLKIKEQVEEGELLVENHQLEVLLDDNITTRRNRSRHYLADIITIQRAWRSHRRKRAKIEAEDDTEKDNVTEKQERAPVSGAEEQAPVSGAEERAPVSGVEERAPVSGVEERAPVSGAEERAPVCGAEEKSDSMSSSYSEISVSESSGQGLIEQDKVENGQNLVQCPGESEEDFNKRLRKVNYLSLAQEFAELQRKNSDAGLEGANTVGNNPTSAEGTASKTKSEPQVTGENLEDKDTEDFEVYTLETSFKPTFDWEDLEQKIQQATRSQSTLEQRNDRETIRKKLAMDSGAENEMFRAQPSFKKPYSAKPANTNLQICFMNEEQEGSNPPPTQSTDKSNTNRREILNGCGNTNNKEEGEDKTFLMKQVKLQQEAKIALAQASTMAHMQLEVEKEMKKKTANKNMVAVPFLESIKHNKVMKEELYIMNLGQLQVLVEDLHTQIENLNEDLMNLLMERDELHMSQDSMLVDIEDLTRRAEDTAKRS</sequence>
<evidence type="ECO:0000256" key="2">
    <source>
        <dbReference type="SAM" id="Coils"/>
    </source>
</evidence>
<dbReference type="InterPro" id="IPR029362">
    <property type="entry name" value="IQCJ-SCHIP1_N"/>
</dbReference>
<feature type="domain" description="Schwannomin interacting protein 1 C-terminal" evidence="4">
    <location>
        <begin position="375"/>
        <end position="442"/>
    </location>
</feature>
<evidence type="ECO:0000259" key="4">
    <source>
        <dbReference type="Pfam" id="PF10148"/>
    </source>
</evidence>
<dbReference type="PANTHER" id="PTHR13103">
    <property type="entry name" value="SCHWANNOMIN INTERACTING PROTEIN 1"/>
    <property type="match status" value="1"/>
</dbReference>
<feature type="coiled-coil region" evidence="2">
    <location>
        <begin position="529"/>
        <end position="563"/>
    </location>
</feature>
<dbReference type="Gene3D" id="1.20.5.190">
    <property type="match status" value="1"/>
</dbReference>
<dbReference type="PROSITE" id="PS50096">
    <property type="entry name" value="IQ"/>
    <property type="match status" value="1"/>
</dbReference>
<dbReference type="Pfam" id="PF10148">
    <property type="entry name" value="SCHIP-1_C"/>
    <property type="match status" value="2"/>
</dbReference>
<feature type="domain" description="Schwannomin interacting protein 1 C-terminal" evidence="4">
    <location>
        <begin position="454"/>
        <end position="579"/>
    </location>
</feature>
<dbReference type="EnsemblMetazoa" id="G13949.1">
    <property type="protein sequence ID" value="G13949.1:cds"/>
    <property type="gene ID" value="G13949"/>
</dbReference>
<feature type="compositionally biased region" description="Basic and acidic residues" evidence="3">
    <location>
        <begin position="191"/>
        <end position="232"/>
    </location>
</feature>
<dbReference type="OrthoDB" id="6260144at2759"/>
<dbReference type="GO" id="GO:0030054">
    <property type="term" value="C:cell junction"/>
    <property type="evidence" value="ECO:0007669"/>
    <property type="project" value="TreeGrafter"/>
</dbReference>
<dbReference type="AlphaFoldDB" id="A0A8W8IF97"/>
<protein>
    <recommendedName>
        <fullName evidence="8">Schwannomin-interacting protein 1</fullName>
    </recommendedName>
</protein>
<dbReference type="CDD" id="cd23767">
    <property type="entry name" value="IQCD"/>
    <property type="match status" value="1"/>
</dbReference>
<dbReference type="GO" id="GO:0005886">
    <property type="term" value="C:plasma membrane"/>
    <property type="evidence" value="ECO:0007669"/>
    <property type="project" value="TreeGrafter"/>
</dbReference>
<dbReference type="InterPro" id="IPR039045">
    <property type="entry name" value="SCHIP_1"/>
</dbReference>
<evidence type="ECO:0008006" key="8">
    <source>
        <dbReference type="Google" id="ProtNLM"/>
    </source>
</evidence>
<feature type="domain" description="Fusion protein IQCJ-SCHIP1 N-terminal" evidence="5">
    <location>
        <begin position="106"/>
        <end position="165"/>
    </location>
</feature>
<keyword evidence="1 2" id="KW-0175">Coiled coil</keyword>
<dbReference type="Proteomes" id="UP000005408">
    <property type="component" value="Unassembled WGS sequence"/>
</dbReference>
<evidence type="ECO:0000313" key="6">
    <source>
        <dbReference type="EnsemblMetazoa" id="G13949.1:cds"/>
    </source>
</evidence>
<evidence type="ECO:0000313" key="7">
    <source>
        <dbReference type="Proteomes" id="UP000005408"/>
    </source>
</evidence>
<name>A0A8W8IF97_MAGGI</name>
<feature type="compositionally biased region" description="Polar residues" evidence="3">
    <location>
        <begin position="307"/>
        <end position="330"/>
    </location>
</feature>
<dbReference type="InterPro" id="IPR000048">
    <property type="entry name" value="IQ_motif_EF-hand-BS"/>
</dbReference>
<feature type="region of interest" description="Disordered" evidence="3">
    <location>
        <begin position="154"/>
        <end position="251"/>
    </location>
</feature>
<dbReference type="InterPro" id="IPR015649">
    <property type="entry name" value="SCHIP_1_C"/>
</dbReference>
<proteinExistence type="predicted"/>
<dbReference type="Pfam" id="PF00612">
    <property type="entry name" value="IQ"/>
    <property type="match status" value="1"/>
</dbReference>
<dbReference type="PANTHER" id="PTHR13103:SF2">
    <property type="entry name" value="IQCJ-SCHIP1 READTHROUGH TRANSCRIPT PROTEIN-RELATED"/>
    <property type="match status" value="1"/>
</dbReference>
<accession>A0A8W8IF97</accession>
<dbReference type="GO" id="GO:0035332">
    <property type="term" value="P:positive regulation of hippo signaling"/>
    <property type="evidence" value="ECO:0007669"/>
    <property type="project" value="TreeGrafter"/>
</dbReference>
<evidence type="ECO:0000256" key="3">
    <source>
        <dbReference type="SAM" id="MobiDB-lite"/>
    </source>
</evidence>
<evidence type="ECO:0000256" key="1">
    <source>
        <dbReference type="ARBA" id="ARBA00023054"/>
    </source>
</evidence>
<dbReference type="OMA" id="QACTMAH"/>
<feature type="compositionally biased region" description="Low complexity" evidence="3">
    <location>
        <begin position="233"/>
        <end position="247"/>
    </location>
</feature>
<feature type="region of interest" description="Disordered" evidence="3">
    <location>
        <begin position="297"/>
        <end position="339"/>
    </location>
</feature>
<reference evidence="6" key="1">
    <citation type="submission" date="2022-08" db="UniProtKB">
        <authorList>
            <consortium name="EnsemblMetazoa"/>
        </authorList>
    </citation>
    <scope>IDENTIFICATION</scope>
    <source>
        <strain evidence="6">05x7-T-G4-1.051#20</strain>
    </source>
</reference>